<evidence type="ECO:0000256" key="3">
    <source>
        <dbReference type="ARBA" id="ARBA00023125"/>
    </source>
</evidence>
<feature type="domain" description="HTH luxR-type" evidence="6">
    <location>
        <begin position="139"/>
        <end position="204"/>
    </location>
</feature>
<dbReference type="RefSeq" id="WP_054699480.1">
    <property type="nucleotide sequence ID" value="NZ_AZEE01000027.1"/>
</dbReference>
<dbReference type="Pfam" id="PF00072">
    <property type="entry name" value="Response_reg"/>
    <property type="match status" value="1"/>
</dbReference>
<dbReference type="OrthoDB" id="9759232at2"/>
<dbReference type="PRINTS" id="PR00038">
    <property type="entry name" value="HTHLUXR"/>
</dbReference>
<accession>A0A0R1M1S5</accession>
<dbReference type="InterPro" id="IPR001789">
    <property type="entry name" value="Sig_transdc_resp-reg_receiver"/>
</dbReference>
<keyword evidence="3" id="KW-0238">DNA-binding</keyword>
<reference evidence="8 9" key="1">
    <citation type="journal article" date="2015" name="Genome Announc.">
        <title>Expanding the biotechnology potential of lactobacilli through comparative genomics of 213 strains and associated genera.</title>
        <authorList>
            <person name="Sun Z."/>
            <person name="Harris H.M."/>
            <person name="McCann A."/>
            <person name="Guo C."/>
            <person name="Argimon S."/>
            <person name="Zhang W."/>
            <person name="Yang X."/>
            <person name="Jeffery I.B."/>
            <person name="Cooney J.C."/>
            <person name="Kagawa T.F."/>
            <person name="Liu W."/>
            <person name="Song Y."/>
            <person name="Salvetti E."/>
            <person name="Wrobel A."/>
            <person name="Rasinkangas P."/>
            <person name="Parkhill J."/>
            <person name="Rea M.C."/>
            <person name="O'Sullivan O."/>
            <person name="Ritari J."/>
            <person name="Douillard F.P."/>
            <person name="Paul Ross R."/>
            <person name="Yang R."/>
            <person name="Briner A.E."/>
            <person name="Felis G.E."/>
            <person name="de Vos W.M."/>
            <person name="Barrangou R."/>
            <person name="Klaenhammer T.R."/>
            <person name="Caufield P.W."/>
            <person name="Cui Y."/>
            <person name="Zhang H."/>
            <person name="O'Toole P.W."/>
        </authorList>
    </citation>
    <scope>NUCLEOTIDE SEQUENCE [LARGE SCALE GENOMIC DNA]</scope>
    <source>
        <strain evidence="8 9">DSM 19909</strain>
    </source>
</reference>
<feature type="modified residue" description="4-aspartylphosphate" evidence="5">
    <location>
        <position position="54"/>
    </location>
</feature>
<comment type="caution">
    <text evidence="8">The sequence shown here is derived from an EMBL/GenBank/DDBJ whole genome shotgun (WGS) entry which is preliminary data.</text>
</comment>
<dbReference type="PATRIC" id="fig|1423776.4.peg.271"/>
<dbReference type="Proteomes" id="UP000051160">
    <property type="component" value="Unassembled WGS sequence"/>
</dbReference>
<organism evidence="8 9">
    <name type="scientific">Secundilactobacillus odoratitofui DSM 19909 = JCM 15043</name>
    <dbReference type="NCBI Taxonomy" id="1423776"/>
    <lineage>
        <taxon>Bacteria</taxon>
        <taxon>Bacillati</taxon>
        <taxon>Bacillota</taxon>
        <taxon>Bacilli</taxon>
        <taxon>Lactobacillales</taxon>
        <taxon>Lactobacillaceae</taxon>
        <taxon>Secundilactobacillus</taxon>
    </lineage>
</organism>
<dbReference type="AlphaFoldDB" id="A0A0R1M1S5"/>
<dbReference type="GO" id="GO:0000160">
    <property type="term" value="P:phosphorelay signal transduction system"/>
    <property type="evidence" value="ECO:0007669"/>
    <property type="project" value="InterPro"/>
</dbReference>
<dbReference type="InterPro" id="IPR016032">
    <property type="entry name" value="Sig_transdc_resp-reg_C-effctor"/>
</dbReference>
<dbReference type="CDD" id="cd06170">
    <property type="entry name" value="LuxR_C_like"/>
    <property type="match status" value="1"/>
</dbReference>
<dbReference type="InterPro" id="IPR000792">
    <property type="entry name" value="Tscrpt_reg_LuxR_C"/>
</dbReference>
<protein>
    <submittedName>
        <fullName evidence="8">Chemotaxis protein CheY</fullName>
    </submittedName>
</protein>
<evidence type="ECO:0000256" key="1">
    <source>
        <dbReference type="ARBA" id="ARBA00022553"/>
    </source>
</evidence>
<dbReference type="SMART" id="SM00448">
    <property type="entry name" value="REC"/>
    <property type="match status" value="1"/>
</dbReference>
<keyword evidence="4" id="KW-0804">Transcription</keyword>
<keyword evidence="2" id="KW-0805">Transcription regulation</keyword>
<dbReference type="Pfam" id="PF00196">
    <property type="entry name" value="GerE"/>
    <property type="match status" value="1"/>
</dbReference>
<dbReference type="InterPro" id="IPR039420">
    <property type="entry name" value="WalR-like"/>
</dbReference>
<sequence>MINVLIVDDHQLLRAGLELIFETVSDITVIGTAVDGEDGLDQVHQLQPDLVITDIRMPKLDGISLIKQLHDESPELSIVVLTTFDDQQPIQQAMQLGARGFLLKDADKETILNVVRGAMNGETYIEPRIASKAFSATPAPATTIDLSPREHQILTEVAEGYHSKEIASDIGVSERTVKSHLTSIYNKLGVFSRAEAVAKALQLHLIDLTN</sequence>
<evidence type="ECO:0000313" key="8">
    <source>
        <dbReference type="EMBL" id="KRK98538.1"/>
    </source>
</evidence>
<dbReference type="GO" id="GO:0003677">
    <property type="term" value="F:DNA binding"/>
    <property type="evidence" value="ECO:0007669"/>
    <property type="project" value="UniProtKB-KW"/>
</dbReference>
<dbReference type="PANTHER" id="PTHR43214">
    <property type="entry name" value="TWO-COMPONENT RESPONSE REGULATOR"/>
    <property type="match status" value="1"/>
</dbReference>
<evidence type="ECO:0000256" key="5">
    <source>
        <dbReference type="PROSITE-ProRule" id="PRU00169"/>
    </source>
</evidence>
<dbReference type="Gene3D" id="3.40.50.2300">
    <property type="match status" value="1"/>
</dbReference>
<evidence type="ECO:0000313" key="9">
    <source>
        <dbReference type="Proteomes" id="UP000051160"/>
    </source>
</evidence>
<dbReference type="PANTHER" id="PTHR43214:SF37">
    <property type="entry name" value="TRANSCRIPTIONAL REGULATORY PROTEIN YDFI"/>
    <property type="match status" value="1"/>
</dbReference>
<proteinExistence type="predicted"/>
<dbReference type="EMBL" id="AZEE01000027">
    <property type="protein sequence ID" value="KRK98538.1"/>
    <property type="molecule type" value="Genomic_DNA"/>
</dbReference>
<dbReference type="SMART" id="SM00421">
    <property type="entry name" value="HTH_LUXR"/>
    <property type="match status" value="1"/>
</dbReference>
<keyword evidence="9" id="KW-1185">Reference proteome</keyword>
<dbReference type="GO" id="GO:0006355">
    <property type="term" value="P:regulation of DNA-templated transcription"/>
    <property type="evidence" value="ECO:0007669"/>
    <property type="project" value="InterPro"/>
</dbReference>
<dbReference type="SUPFAM" id="SSF52172">
    <property type="entry name" value="CheY-like"/>
    <property type="match status" value="1"/>
</dbReference>
<evidence type="ECO:0000259" key="7">
    <source>
        <dbReference type="PROSITE" id="PS50110"/>
    </source>
</evidence>
<name>A0A0R1M1S5_9LACO</name>
<dbReference type="SUPFAM" id="SSF46894">
    <property type="entry name" value="C-terminal effector domain of the bipartite response regulators"/>
    <property type="match status" value="1"/>
</dbReference>
<evidence type="ECO:0000259" key="6">
    <source>
        <dbReference type="PROSITE" id="PS50043"/>
    </source>
</evidence>
<dbReference type="InterPro" id="IPR058245">
    <property type="entry name" value="NreC/VraR/RcsB-like_REC"/>
</dbReference>
<gene>
    <name evidence="8" type="ORF">FD04_GL000270</name>
</gene>
<feature type="domain" description="Response regulatory" evidence="7">
    <location>
        <begin position="3"/>
        <end position="119"/>
    </location>
</feature>
<dbReference type="PROSITE" id="PS50110">
    <property type="entry name" value="RESPONSE_REGULATORY"/>
    <property type="match status" value="1"/>
</dbReference>
<dbReference type="PROSITE" id="PS00622">
    <property type="entry name" value="HTH_LUXR_1"/>
    <property type="match status" value="1"/>
</dbReference>
<keyword evidence="1 5" id="KW-0597">Phosphoprotein</keyword>
<dbReference type="PROSITE" id="PS50043">
    <property type="entry name" value="HTH_LUXR_2"/>
    <property type="match status" value="1"/>
</dbReference>
<evidence type="ECO:0000256" key="2">
    <source>
        <dbReference type="ARBA" id="ARBA00023015"/>
    </source>
</evidence>
<dbReference type="STRING" id="1423776.FD04_GL000270"/>
<dbReference type="CDD" id="cd17535">
    <property type="entry name" value="REC_NarL-like"/>
    <property type="match status" value="1"/>
</dbReference>
<evidence type="ECO:0000256" key="4">
    <source>
        <dbReference type="ARBA" id="ARBA00023163"/>
    </source>
</evidence>
<dbReference type="InterPro" id="IPR011006">
    <property type="entry name" value="CheY-like_superfamily"/>
</dbReference>